<accession>A0ABT8YAU3</accession>
<reference evidence="1" key="1">
    <citation type="submission" date="2023-07" db="EMBL/GenBank/DDBJ databases">
        <authorList>
            <person name="Kim M."/>
        </authorList>
    </citation>
    <scope>NUCLEOTIDE SEQUENCE</scope>
    <source>
        <strain evidence="1">BIUV-7</strain>
    </source>
</reference>
<dbReference type="RefSeq" id="WP_303543483.1">
    <property type="nucleotide sequence ID" value="NZ_JAUOTP010000006.1"/>
</dbReference>
<protein>
    <recommendedName>
        <fullName evidence="3">AbrB/MazE/SpoVT family DNA-binding domain-containing protein</fullName>
    </recommendedName>
</protein>
<organism evidence="1 2">
    <name type="scientific">Sphingomonas natans</name>
    <dbReference type="NCBI Taxonomy" id="3063330"/>
    <lineage>
        <taxon>Bacteria</taxon>
        <taxon>Pseudomonadati</taxon>
        <taxon>Pseudomonadota</taxon>
        <taxon>Alphaproteobacteria</taxon>
        <taxon>Sphingomonadales</taxon>
        <taxon>Sphingomonadaceae</taxon>
        <taxon>Sphingomonas</taxon>
    </lineage>
</organism>
<keyword evidence="2" id="KW-1185">Reference proteome</keyword>
<dbReference type="EMBL" id="JAUOTP010000006">
    <property type="protein sequence ID" value="MDO6415451.1"/>
    <property type="molecule type" value="Genomic_DNA"/>
</dbReference>
<comment type="caution">
    <text evidence="1">The sequence shown here is derived from an EMBL/GenBank/DDBJ whole genome shotgun (WGS) entry which is preliminary data.</text>
</comment>
<proteinExistence type="predicted"/>
<sequence>MKTLTIMADAWLKLPEGVLRHLNAGSGDQLLIVASPVGELRLRRTPSTENAPAPGRVVLCSISWKVGHGR</sequence>
<evidence type="ECO:0000313" key="2">
    <source>
        <dbReference type="Proteomes" id="UP001169764"/>
    </source>
</evidence>
<evidence type="ECO:0008006" key="3">
    <source>
        <dbReference type="Google" id="ProtNLM"/>
    </source>
</evidence>
<evidence type="ECO:0000313" key="1">
    <source>
        <dbReference type="EMBL" id="MDO6415451.1"/>
    </source>
</evidence>
<dbReference type="Proteomes" id="UP001169764">
    <property type="component" value="Unassembled WGS sequence"/>
</dbReference>
<name>A0ABT8YAU3_9SPHN</name>
<gene>
    <name evidence="1" type="ORF">Q4F19_13745</name>
</gene>